<dbReference type="Pfam" id="PF01152">
    <property type="entry name" value="Bac_globin"/>
    <property type="match status" value="1"/>
</dbReference>
<dbReference type="GO" id="GO:0046872">
    <property type="term" value="F:metal ion binding"/>
    <property type="evidence" value="ECO:0007669"/>
    <property type="project" value="UniProtKB-UniRule"/>
</dbReference>
<evidence type="ECO:0000256" key="2">
    <source>
        <dbReference type="ARBA" id="ARBA00022448"/>
    </source>
</evidence>
<dbReference type="InterPro" id="IPR016339">
    <property type="entry name" value="Hemoglobin_trunc_I"/>
</dbReference>
<evidence type="ECO:0000256" key="3">
    <source>
        <dbReference type="ARBA" id="ARBA00022617"/>
    </source>
</evidence>
<sequence>MSESSVYEAVGGAPAVAAVVDLFYAKVLADDDLSPHFRTTDLPTLKAHQRAFIATALGGPDAYRGRPLDEAHARLGLTGADFDRVVTHLADSLTEAGVEQSLIAETAARLTPLKQQIVKGT</sequence>
<evidence type="ECO:0000313" key="9">
    <source>
        <dbReference type="EMBL" id="XCJ70125.1"/>
    </source>
</evidence>
<dbReference type="PIRSF" id="PIRSF002030">
    <property type="entry name" value="Globin_Protozoa/Cyanobacteria"/>
    <property type="match status" value="1"/>
</dbReference>
<dbReference type="InterPro" id="IPR009050">
    <property type="entry name" value="Globin-like_sf"/>
</dbReference>
<dbReference type="AlphaFoldDB" id="A0AAU8IPC1"/>
<keyword evidence="6" id="KW-0561">Oxygen transport</keyword>
<keyword evidence="2 6" id="KW-0813">Transport</keyword>
<protein>
    <recommendedName>
        <fullName evidence="6">Group 1 truncated hemoglobin</fullName>
    </recommendedName>
</protein>
<feature type="binding site" description="distal binding residue" evidence="8">
    <location>
        <position position="72"/>
    </location>
    <ligand>
        <name>heme</name>
        <dbReference type="ChEBI" id="CHEBI:30413"/>
    </ligand>
    <ligandPart>
        <name>Fe</name>
        <dbReference type="ChEBI" id="CHEBI:18248"/>
    </ligandPart>
</feature>
<organism evidence="9">
    <name type="scientific">Streptomyces tabacisoli</name>
    <dbReference type="NCBI Taxonomy" id="3156398"/>
    <lineage>
        <taxon>Bacteria</taxon>
        <taxon>Bacillati</taxon>
        <taxon>Actinomycetota</taxon>
        <taxon>Actinomycetes</taxon>
        <taxon>Kitasatosporales</taxon>
        <taxon>Streptomycetaceae</taxon>
        <taxon>Streptomyces</taxon>
    </lineage>
</organism>
<evidence type="ECO:0000256" key="5">
    <source>
        <dbReference type="ARBA" id="ARBA00023004"/>
    </source>
</evidence>
<name>A0AAU8IPC1_9ACTN</name>
<dbReference type="InterPro" id="IPR012292">
    <property type="entry name" value="Globin/Proto"/>
</dbReference>
<dbReference type="EMBL" id="CP159534">
    <property type="protein sequence ID" value="XCJ70125.1"/>
    <property type="molecule type" value="Genomic_DNA"/>
</dbReference>
<evidence type="ECO:0000256" key="4">
    <source>
        <dbReference type="ARBA" id="ARBA00022723"/>
    </source>
</evidence>
<keyword evidence="4 6" id="KW-0479">Metal-binding</keyword>
<keyword evidence="3 6" id="KW-0349">Heme</keyword>
<dbReference type="InterPro" id="IPR001486">
    <property type="entry name" value="Hemoglobin_trunc"/>
</dbReference>
<proteinExistence type="inferred from homology"/>
<keyword evidence="5 6" id="KW-0408">Iron</keyword>
<evidence type="ECO:0000256" key="6">
    <source>
        <dbReference type="PIRNR" id="PIRNR002030"/>
    </source>
</evidence>
<reference evidence="9" key="1">
    <citation type="submission" date="2024-06" db="EMBL/GenBank/DDBJ databases">
        <title>Streptomyces sp. strain HUAS MG91 genome sequences.</title>
        <authorList>
            <person name="Mo P."/>
        </authorList>
    </citation>
    <scope>NUCLEOTIDE SEQUENCE</scope>
    <source>
        <strain evidence="9">HUAS MG91</strain>
    </source>
</reference>
<dbReference type="GO" id="GO:0019825">
    <property type="term" value="F:oxygen binding"/>
    <property type="evidence" value="ECO:0007669"/>
    <property type="project" value="InterPro"/>
</dbReference>
<evidence type="ECO:0000256" key="8">
    <source>
        <dbReference type="PIRSR" id="PIRSR601486-1"/>
    </source>
</evidence>
<feature type="binding site" description="distal binding residue" evidence="8">
    <location>
        <position position="48"/>
    </location>
    <ligand>
        <name>heme</name>
        <dbReference type="ChEBI" id="CHEBI:30413"/>
    </ligand>
    <ligandPart>
        <name>Fe</name>
        <dbReference type="ChEBI" id="CHEBI:18248"/>
    </ligandPart>
</feature>
<comment type="similarity">
    <text evidence="1 6">Belongs to the truncated hemoglobin family. Group I subfamily.</text>
</comment>
<gene>
    <name evidence="9" type="ORF">ABII15_09165</name>
</gene>
<dbReference type="RefSeq" id="WP_353941781.1">
    <property type="nucleotide sequence ID" value="NZ_CP159534.1"/>
</dbReference>
<feature type="binding site" description="proximal binding residue" evidence="7">
    <location>
        <position position="72"/>
    </location>
    <ligand>
        <name>heme</name>
        <dbReference type="ChEBI" id="CHEBI:30413"/>
    </ligand>
    <ligandPart>
        <name>Fe</name>
        <dbReference type="ChEBI" id="CHEBI:18248"/>
    </ligandPart>
</feature>
<evidence type="ECO:0000256" key="1">
    <source>
        <dbReference type="ARBA" id="ARBA00009660"/>
    </source>
</evidence>
<dbReference type="CDD" id="cd00454">
    <property type="entry name" value="TrHb1_N"/>
    <property type="match status" value="1"/>
</dbReference>
<dbReference type="Gene3D" id="1.10.490.10">
    <property type="entry name" value="Globins"/>
    <property type="match status" value="1"/>
</dbReference>
<evidence type="ECO:0000256" key="7">
    <source>
        <dbReference type="PIRSR" id="PIRSR002030-1"/>
    </source>
</evidence>
<accession>A0AAU8IPC1</accession>
<dbReference type="SUPFAM" id="SSF46458">
    <property type="entry name" value="Globin-like"/>
    <property type="match status" value="1"/>
</dbReference>
<comment type="cofactor">
    <cofactor evidence="7">
        <name>heme</name>
        <dbReference type="ChEBI" id="CHEBI:30413"/>
    </cofactor>
    <text evidence="7">Binds 1 heme group per subunit.</text>
</comment>
<dbReference type="KEGG" id="stac:ABII15_09165"/>
<dbReference type="GO" id="GO:0020037">
    <property type="term" value="F:heme binding"/>
    <property type="evidence" value="ECO:0007669"/>
    <property type="project" value="InterPro"/>
</dbReference>
<dbReference type="GO" id="GO:0005344">
    <property type="term" value="F:oxygen carrier activity"/>
    <property type="evidence" value="ECO:0007669"/>
    <property type="project" value="UniProtKB-UniRule"/>
</dbReference>